<proteinExistence type="predicted"/>
<evidence type="ECO:0000313" key="4">
    <source>
        <dbReference type="Proteomes" id="UP000728185"/>
    </source>
</evidence>
<feature type="signal peptide" evidence="2">
    <location>
        <begin position="1"/>
        <end position="25"/>
    </location>
</feature>
<evidence type="ECO:0000256" key="1">
    <source>
        <dbReference type="SAM" id="MobiDB-lite"/>
    </source>
</evidence>
<gene>
    <name evidence="3" type="ORF">FBUS_10235</name>
</gene>
<keyword evidence="2" id="KW-0732">Signal</keyword>
<evidence type="ECO:0000256" key="2">
    <source>
        <dbReference type="SAM" id="SignalP"/>
    </source>
</evidence>
<protein>
    <submittedName>
        <fullName evidence="3">Uncharacterized protein</fullName>
    </submittedName>
</protein>
<feature type="region of interest" description="Disordered" evidence="1">
    <location>
        <begin position="65"/>
        <end position="107"/>
    </location>
</feature>
<feature type="chain" id="PRO_5034666923" evidence="2">
    <location>
        <begin position="26"/>
        <end position="357"/>
    </location>
</feature>
<dbReference type="Proteomes" id="UP000728185">
    <property type="component" value="Unassembled WGS sequence"/>
</dbReference>
<feature type="compositionally biased region" description="Polar residues" evidence="1">
    <location>
        <begin position="139"/>
        <end position="149"/>
    </location>
</feature>
<dbReference type="EMBL" id="LUCM01008971">
    <property type="protein sequence ID" value="KAA0187665.1"/>
    <property type="molecule type" value="Genomic_DNA"/>
</dbReference>
<accession>A0A8E0VGW3</accession>
<feature type="region of interest" description="Disordered" evidence="1">
    <location>
        <begin position="138"/>
        <end position="177"/>
    </location>
</feature>
<feature type="compositionally biased region" description="Basic residues" evidence="1">
    <location>
        <begin position="69"/>
        <end position="79"/>
    </location>
</feature>
<dbReference type="AlphaFoldDB" id="A0A8E0VGW3"/>
<organism evidence="3 4">
    <name type="scientific">Fasciolopsis buskii</name>
    <dbReference type="NCBI Taxonomy" id="27845"/>
    <lineage>
        <taxon>Eukaryota</taxon>
        <taxon>Metazoa</taxon>
        <taxon>Spiralia</taxon>
        <taxon>Lophotrochozoa</taxon>
        <taxon>Platyhelminthes</taxon>
        <taxon>Trematoda</taxon>
        <taxon>Digenea</taxon>
        <taxon>Plagiorchiida</taxon>
        <taxon>Echinostomata</taxon>
        <taxon>Echinostomatoidea</taxon>
        <taxon>Fasciolidae</taxon>
        <taxon>Fasciolopsis</taxon>
    </lineage>
</organism>
<keyword evidence="4" id="KW-1185">Reference proteome</keyword>
<sequence>MFISLSRIKLLILCWPIFLYDDVQALRRPYFKPMQTVGGVRSPDSGGDKRTVAVCVVPQPGIKYSQPHQSHHLHHHNHHSISSSLSKESKQPVSEFGSPAQASANAVDSELNTDAVLDPSIQTFVQLDNVFGKKRKNNYFESSSPSQVKESVPAAVGSDKTQGPLTQPPGLPVSGATVHTQRSSRNITGRNGLGNVDLHADQLLADLMLFPDEEIQLIFDNSFEFGPQTVQPKVRNDNYAFPVRRAVETASVLVPVTQTTEVLSVQPKPTNPASMVACDLTQEAEKRYGARLQACHERMDANLDERNRNSLDIDDILRQASSLLTLIQNAVLKCKTLVELSYTYQVICRQISSKNRS</sequence>
<comment type="caution">
    <text evidence="3">The sequence shown here is derived from an EMBL/GenBank/DDBJ whole genome shotgun (WGS) entry which is preliminary data.</text>
</comment>
<reference evidence="3" key="1">
    <citation type="submission" date="2019-05" db="EMBL/GenBank/DDBJ databases">
        <title>Annotation for the trematode Fasciolopsis buski.</title>
        <authorList>
            <person name="Choi Y.-J."/>
        </authorList>
    </citation>
    <scope>NUCLEOTIDE SEQUENCE</scope>
    <source>
        <strain evidence="3">HT</strain>
        <tissue evidence="3">Whole worm</tissue>
    </source>
</reference>
<evidence type="ECO:0000313" key="3">
    <source>
        <dbReference type="EMBL" id="KAA0187665.1"/>
    </source>
</evidence>
<name>A0A8E0VGW3_9TREM</name>